<gene>
    <name evidence="1" type="ORF">ASZ90_003905</name>
</gene>
<sequence length="50" mass="5595">MIEYSTSSPSKYNSTASFKLFIASSIVSPKLQTSTFRQRATKYLSSCHIT</sequence>
<dbReference type="EMBL" id="LNQE01000499">
    <property type="protein sequence ID" value="KUG26254.1"/>
    <property type="molecule type" value="Genomic_DNA"/>
</dbReference>
<protein>
    <submittedName>
        <fullName evidence="1">Uncharacterized protein</fullName>
    </submittedName>
</protein>
<proteinExistence type="predicted"/>
<reference evidence="1" key="1">
    <citation type="journal article" date="2015" name="Proc. Natl. Acad. Sci. U.S.A.">
        <title>Networks of energetic and metabolic interactions define dynamics in microbial communities.</title>
        <authorList>
            <person name="Embree M."/>
            <person name="Liu J.K."/>
            <person name="Al-Bassam M.M."/>
            <person name="Zengler K."/>
        </authorList>
    </citation>
    <scope>NUCLEOTIDE SEQUENCE</scope>
</reference>
<dbReference type="AlphaFoldDB" id="A0A0W8FZX8"/>
<comment type="caution">
    <text evidence="1">The sequence shown here is derived from an EMBL/GenBank/DDBJ whole genome shotgun (WGS) entry which is preliminary data.</text>
</comment>
<name>A0A0W8FZX8_9ZZZZ</name>
<evidence type="ECO:0000313" key="1">
    <source>
        <dbReference type="EMBL" id="KUG26254.1"/>
    </source>
</evidence>
<organism evidence="1">
    <name type="scientific">hydrocarbon metagenome</name>
    <dbReference type="NCBI Taxonomy" id="938273"/>
    <lineage>
        <taxon>unclassified sequences</taxon>
        <taxon>metagenomes</taxon>
        <taxon>ecological metagenomes</taxon>
    </lineage>
</organism>
<accession>A0A0W8FZX8</accession>